<reference evidence="3 4" key="1">
    <citation type="submission" date="2017-06" db="EMBL/GenBank/DDBJ databases">
        <title>Draft genome of Pseudomonas nitroreducens DF05.</title>
        <authorList>
            <person name="Iyer R."/>
        </authorList>
    </citation>
    <scope>NUCLEOTIDE SEQUENCE [LARGE SCALE GENOMIC DNA]</scope>
    <source>
        <strain evidence="3 4">DF05</strain>
    </source>
</reference>
<sequence length="534" mass="60206">MKILVYSATNAATIRTSLGAPEYSYYFVLKEFLPALQALGEVVVIEDPANQVDAIYHDCRQRGEACVFLSFSPPHKTLATLECPTLPVFAWEFDTVPDEIWLNDAAQDWSFMLRQFGQAITHSRSTIDAVRKVVPSAYPLLSVPSPVWDAFDTLRQSRLSAGRHRINGKGVVFDTSALDLQQFLHAVPEVWHLMFRGEAVPGVVGEPEPEPELASASEQEPPAAPVHPAPEHFADYLRITRRYLGAWYQMVLADLLPESFRGRLRRLRRSAPVPGDPMPEVSVTPGEAPIPEDPFPQRALFTPAEFSVDLEGVVFATVFNPYDGRKNWPDLISAFCSTFSDQPDAVLVFKLTHREYCSAITEMLRFMARLPAFRCRVLLMHGYLEDEDYQALMQATAYVVNASYGEGQCLPLMEFLSCGKPAIAPSHSGMSDYIDEQVAFVVESCPEAASWPHDPRNAFRTCRQQIDWESLRLAYLQAWSLYRDHPEAYRDMGERAIERMRGYCSRQAVIEQLDPFLRMVLGRASVPQMERSGA</sequence>
<dbReference type="PANTHER" id="PTHR46656">
    <property type="entry name" value="PUTATIVE-RELATED"/>
    <property type="match status" value="1"/>
</dbReference>
<dbReference type="AlphaFoldDB" id="A0A246F621"/>
<feature type="compositionally biased region" description="Low complexity" evidence="1">
    <location>
        <begin position="204"/>
        <end position="221"/>
    </location>
</feature>
<name>A0A246F621_PSENT</name>
<accession>A0A246F621</accession>
<keyword evidence="3" id="KW-0808">Transferase</keyword>
<feature type="domain" description="Glycosyl transferase family 1" evidence="2">
    <location>
        <begin position="379"/>
        <end position="448"/>
    </location>
</feature>
<dbReference type="Proteomes" id="UP000198145">
    <property type="component" value="Unassembled WGS sequence"/>
</dbReference>
<dbReference type="RefSeq" id="WP_088420536.1">
    <property type="nucleotide sequence ID" value="NZ_NJBA01000008.1"/>
</dbReference>
<evidence type="ECO:0000256" key="1">
    <source>
        <dbReference type="SAM" id="MobiDB-lite"/>
    </source>
</evidence>
<feature type="region of interest" description="Disordered" evidence="1">
    <location>
        <begin position="204"/>
        <end position="228"/>
    </location>
</feature>
<protein>
    <submittedName>
        <fullName evidence="3">Glycosyltransferase</fullName>
    </submittedName>
</protein>
<proteinExistence type="predicted"/>
<dbReference type="Pfam" id="PF00534">
    <property type="entry name" value="Glycos_transf_1"/>
    <property type="match status" value="1"/>
</dbReference>
<dbReference type="GO" id="GO:0016757">
    <property type="term" value="F:glycosyltransferase activity"/>
    <property type="evidence" value="ECO:0007669"/>
    <property type="project" value="InterPro"/>
</dbReference>
<dbReference type="EMBL" id="NJBA01000008">
    <property type="protein sequence ID" value="OWP48629.1"/>
    <property type="molecule type" value="Genomic_DNA"/>
</dbReference>
<dbReference type="Gene3D" id="3.40.50.2000">
    <property type="entry name" value="Glycogen Phosphorylase B"/>
    <property type="match status" value="1"/>
</dbReference>
<evidence type="ECO:0000313" key="3">
    <source>
        <dbReference type="EMBL" id="OWP48629.1"/>
    </source>
</evidence>
<dbReference type="PANTHER" id="PTHR46656:SF3">
    <property type="entry name" value="PUTATIVE-RELATED"/>
    <property type="match status" value="1"/>
</dbReference>
<gene>
    <name evidence="3" type="ORF">CEG18_21655</name>
</gene>
<dbReference type="InterPro" id="IPR001296">
    <property type="entry name" value="Glyco_trans_1"/>
</dbReference>
<evidence type="ECO:0000259" key="2">
    <source>
        <dbReference type="Pfam" id="PF00534"/>
    </source>
</evidence>
<evidence type="ECO:0000313" key="4">
    <source>
        <dbReference type="Proteomes" id="UP000198145"/>
    </source>
</evidence>
<dbReference type="CDD" id="cd01635">
    <property type="entry name" value="Glycosyltransferase_GTB-type"/>
    <property type="match status" value="1"/>
</dbReference>
<dbReference type="SUPFAM" id="SSF53756">
    <property type="entry name" value="UDP-Glycosyltransferase/glycogen phosphorylase"/>
    <property type="match status" value="1"/>
</dbReference>
<comment type="caution">
    <text evidence="3">The sequence shown here is derived from an EMBL/GenBank/DDBJ whole genome shotgun (WGS) entry which is preliminary data.</text>
</comment>
<organism evidence="3 4">
    <name type="scientific">Pseudomonas nitroreducens</name>
    <dbReference type="NCBI Taxonomy" id="46680"/>
    <lineage>
        <taxon>Bacteria</taxon>
        <taxon>Pseudomonadati</taxon>
        <taxon>Pseudomonadota</taxon>
        <taxon>Gammaproteobacteria</taxon>
        <taxon>Pseudomonadales</taxon>
        <taxon>Pseudomonadaceae</taxon>
        <taxon>Pseudomonas</taxon>
    </lineage>
</organism>